<keyword evidence="4" id="KW-1185">Reference proteome</keyword>
<dbReference type="Proteomes" id="UP000324241">
    <property type="component" value="Unassembled WGS sequence"/>
</dbReference>
<evidence type="ECO:0000313" key="3">
    <source>
        <dbReference type="EMBL" id="THC92723.1"/>
    </source>
</evidence>
<comment type="caution">
    <text evidence="3">The sequence shown here is derived from an EMBL/GenBank/DDBJ whole genome shotgun (WGS) entry which is preliminary data.</text>
</comment>
<dbReference type="RefSeq" id="XP_033422240.1">
    <property type="nucleotide sequence ID" value="XM_033574222.1"/>
</dbReference>
<dbReference type="InterPro" id="IPR057277">
    <property type="entry name" value="LysM_C"/>
</dbReference>
<dbReference type="STRING" id="1220188.A0A4S3JC29"/>
<protein>
    <recommendedName>
        <fullName evidence="1">Secreted LysM effector LysM C-terminal domain-containing protein</fullName>
    </recommendedName>
</protein>
<reference evidence="3 4" key="1">
    <citation type="submission" date="2019-03" db="EMBL/GenBank/DDBJ databases">
        <title>The genome sequence of a newly discovered highly antifungal drug resistant Aspergillus species, Aspergillus tanneri NIH 1004.</title>
        <authorList>
            <person name="Mounaud S."/>
            <person name="Singh I."/>
            <person name="Joardar V."/>
            <person name="Pakala S."/>
            <person name="Pakala S."/>
            <person name="Venepally P."/>
            <person name="Hoover J."/>
            <person name="Nierman W."/>
            <person name="Chung J."/>
            <person name="Losada L."/>
        </authorList>
    </citation>
    <scope>NUCLEOTIDE SEQUENCE [LARGE SCALE GENOMIC DNA]</scope>
    <source>
        <strain evidence="3 4">NIH1004</strain>
    </source>
</reference>
<dbReference type="EMBL" id="SOSA01000313">
    <property type="protein sequence ID" value="THC92723.1"/>
    <property type="molecule type" value="Genomic_DNA"/>
</dbReference>
<reference evidence="2 5" key="2">
    <citation type="submission" date="2019-08" db="EMBL/GenBank/DDBJ databases">
        <title>The genome sequence of a newly discovered highly antifungal drug resistant Aspergillus species, Aspergillus tanneri NIH 1004.</title>
        <authorList>
            <person name="Mounaud S."/>
            <person name="Singh I."/>
            <person name="Joardar V."/>
            <person name="Pakala S."/>
            <person name="Pakala S."/>
            <person name="Venepally P."/>
            <person name="Chung J.K."/>
            <person name="Losada L."/>
            <person name="Nierman W.C."/>
        </authorList>
    </citation>
    <scope>NUCLEOTIDE SEQUENCE [LARGE SCALE GENOMIC DNA]</scope>
    <source>
        <strain evidence="2 5">NIH1004</strain>
    </source>
</reference>
<dbReference type="Proteomes" id="UP000308092">
    <property type="component" value="Unassembled WGS sequence"/>
</dbReference>
<proteinExistence type="predicted"/>
<evidence type="ECO:0000313" key="4">
    <source>
        <dbReference type="Proteomes" id="UP000308092"/>
    </source>
</evidence>
<dbReference type="AlphaFoldDB" id="A0A4S3JC29"/>
<evidence type="ECO:0000313" key="5">
    <source>
        <dbReference type="Proteomes" id="UP000324241"/>
    </source>
</evidence>
<sequence>MRRDGGEGKHTHYIGHTAIWIVSIDSEEGCTGDHCLTGHNERQLFSYDESSLTYPLSWQLTGTDAGAICTAFNNNSCDNSDGEEQAYMAYKGCINYSKNFDTETWVALKYGI</sequence>
<feature type="domain" description="Secreted LysM effector LysM C-terminal" evidence="1">
    <location>
        <begin position="48"/>
        <end position="109"/>
    </location>
</feature>
<evidence type="ECO:0000259" key="1">
    <source>
        <dbReference type="Pfam" id="PF25139"/>
    </source>
</evidence>
<dbReference type="GeneID" id="54332336"/>
<dbReference type="VEuPathDB" id="FungiDB:EYZ11_007800"/>
<organism evidence="3 4">
    <name type="scientific">Aspergillus tanneri</name>
    <dbReference type="NCBI Taxonomy" id="1220188"/>
    <lineage>
        <taxon>Eukaryota</taxon>
        <taxon>Fungi</taxon>
        <taxon>Dikarya</taxon>
        <taxon>Ascomycota</taxon>
        <taxon>Pezizomycotina</taxon>
        <taxon>Eurotiomycetes</taxon>
        <taxon>Eurotiomycetidae</taxon>
        <taxon>Eurotiales</taxon>
        <taxon>Aspergillaceae</taxon>
        <taxon>Aspergillus</taxon>
        <taxon>Aspergillus subgen. Circumdati</taxon>
    </lineage>
</organism>
<dbReference type="EMBL" id="QUQM01000005">
    <property type="protein sequence ID" value="KAA8642878.1"/>
    <property type="molecule type" value="Genomic_DNA"/>
</dbReference>
<gene>
    <name evidence="2" type="ORF">ATNIH1004_009634</name>
    <name evidence="3" type="ORF">EYZ11_007800</name>
</gene>
<evidence type="ECO:0000313" key="2">
    <source>
        <dbReference type="EMBL" id="KAA8642878.1"/>
    </source>
</evidence>
<name>A0A4S3JC29_9EURO</name>
<dbReference type="Pfam" id="PF25139">
    <property type="entry name" value="LysM14_C"/>
    <property type="match status" value="1"/>
</dbReference>
<accession>A0A4S3JC29</accession>